<dbReference type="AlphaFoldDB" id="A0A1G4G9W4"/>
<dbReference type="EMBL" id="LT608328">
    <property type="protein sequence ID" value="SCM58986.1"/>
    <property type="molecule type" value="Genomic_DNA"/>
</dbReference>
<organism evidence="2 3">
    <name type="scientific">Petrimonas mucosa</name>
    <dbReference type="NCBI Taxonomy" id="1642646"/>
    <lineage>
        <taxon>Bacteria</taxon>
        <taxon>Pseudomonadati</taxon>
        <taxon>Bacteroidota</taxon>
        <taxon>Bacteroidia</taxon>
        <taxon>Bacteroidales</taxon>
        <taxon>Dysgonomonadaceae</taxon>
        <taxon>Petrimonas</taxon>
    </lineage>
</organism>
<dbReference type="KEGG" id="pmuc:ING2E5A_2554"/>
<protein>
    <recommendedName>
        <fullName evidence="4">Transposase</fullName>
    </recommendedName>
</protein>
<gene>
    <name evidence="1" type="ORF">ING2E5A_2173</name>
    <name evidence="2" type="ORF">ING2E5A_2554</name>
</gene>
<dbReference type="EMBL" id="LT608328">
    <property type="protein sequence ID" value="SCM59350.1"/>
    <property type="molecule type" value="Genomic_DNA"/>
</dbReference>
<keyword evidence="3" id="KW-1185">Reference proteome</keyword>
<accession>A0A1G4G9W4</accession>
<reference evidence="2 3" key="1">
    <citation type="submission" date="2016-08" db="EMBL/GenBank/DDBJ databases">
        <authorList>
            <person name="Seilhamer J.J."/>
        </authorList>
    </citation>
    <scope>NUCLEOTIDE SEQUENCE [LARGE SCALE GENOMIC DNA]</scope>
    <source>
        <strain evidence="2">ING2-E5A</strain>
    </source>
</reference>
<evidence type="ECO:0000313" key="1">
    <source>
        <dbReference type="EMBL" id="SCM58986.1"/>
    </source>
</evidence>
<evidence type="ECO:0000313" key="2">
    <source>
        <dbReference type="EMBL" id="SCM59350.1"/>
    </source>
</evidence>
<dbReference type="NCBIfam" id="NF047593">
    <property type="entry name" value="IS66_ISAeme5_TnpA"/>
    <property type="match status" value="1"/>
</dbReference>
<name>A0A1G4G9W4_9BACT</name>
<evidence type="ECO:0000313" key="3">
    <source>
        <dbReference type="Proteomes" id="UP000178485"/>
    </source>
</evidence>
<dbReference type="KEGG" id="pmuc:ING2E5A_2173"/>
<sequence>MWTLNQFEEIFDRYQASGLRIKEFCRNESIVESKFYYWQKRLREHNYRTGRESGFVPIVFTGSNPSPATKEVVHHQPIPVHVDPTPGNVLEIVYPNGVKVRVPKGTDPTQLRSLILLTQ</sequence>
<dbReference type="Proteomes" id="UP000178485">
    <property type="component" value="Chromosome i"/>
</dbReference>
<dbReference type="RefSeq" id="WP_071137354.1">
    <property type="nucleotide sequence ID" value="NZ_LT608328.1"/>
</dbReference>
<proteinExistence type="predicted"/>
<dbReference type="STRING" id="1642646.ING2E5A_2173"/>
<evidence type="ECO:0008006" key="4">
    <source>
        <dbReference type="Google" id="ProtNLM"/>
    </source>
</evidence>